<evidence type="ECO:0000313" key="2">
    <source>
        <dbReference type="EMBL" id="KAK5642165.1"/>
    </source>
</evidence>
<comment type="caution">
    <text evidence="2">The sequence shown here is derived from an EMBL/GenBank/DDBJ whole genome shotgun (WGS) entry which is preliminary data.</text>
</comment>
<evidence type="ECO:0000313" key="3">
    <source>
        <dbReference type="Proteomes" id="UP001329430"/>
    </source>
</evidence>
<dbReference type="InterPro" id="IPR006170">
    <property type="entry name" value="PBP/GOBP"/>
</dbReference>
<organism evidence="2 3">
    <name type="scientific">Pyrocoelia pectoralis</name>
    <dbReference type="NCBI Taxonomy" id="417401"/>
    <lineage>
        <taxon>Eukaryota</taxon>
        <taxon>Metazoa</taxon>
        <taxon>Ecdysozoa</taxon>
        <taxon>Arthropoda</taxon>
        <taxon>Hexapoda</taxon>
        <taxon>Insecta</taxon>
        <taxon>Pterygota</taxon>
        <taxon>Neoptera</taxon>
        <taxon>Endopterygota</taxon>
        <taxon>Coleoptera</taxon>
        <taxon>Polyphaga</taxon>
        <taxon>Elateriformia</taxon>
        <taxon>Elateroidea</taxon>
        <taxon>Lampyridae</taxon>
        <taxon>Lampyrinae</taxon>
        <taxon>Pyrocoelia</taxon>
    </lineage>
</organism>
<sequence length="137" mass="15696">MKLIHLIPLLAVLIQGTSTNGDPYTECLSETKVNEEDLHYITAETNTALDSKSGEYFLCVWKKVGIINDNGDVIREQFKEFIEDEIQQVRPVTHFMRQYVTATILECDLKREEVQEETAVKVKNCHTKIVVNALLKI</sequence>
<dbReference type="AlphaFoldDB" id="A0AAN7V572"/>
<dbReference type="SUPFAM" id="SSF47565">
    <property type="entry name" value="Insect pheromone/odorant-binding proteins"/>
    <property type="match status" value="1"/>
</dbReference>
<keyword evidence="1" id="KW-0732">Signal</keyword>
<dbReference type="InterPro" id="IPR036728">
    <property type="entry name" value="PBP_GOBP_sf"/>
</dbReference>
<keyword evidence="3" id="KW-1185">Reference proteome</keyword>
<evidence type="ECO:0000256" key="1">
    <source>
        <dbReference type="SAM" id="SignalP"/>
    </source>
</evidence>
<dbReference type="GO" id="GO:0005549">
    <property type="term" value="F:odorant binding"/>
    <property type="evidence" value="ECO:0007669"/>
    <property type="project" value="InterPro"/>
</dbReference>
<protein>
    <submittedName>
        <fullName evidence="2">Uncharacterized protein</fullName>
    </submittedName>
</protein>
<dbReference type="CDD" id="cd23992">
    <property type="entry name" value="PBP_GOBP"/>
    <property type="match status" value="1"/>
</dbReference>
<feature type="chain" id="PRO_5042931400" evidence="1">
    <location>
        <begin position="20"/>
        <end position="137"/>
    </location>
</feature>
<name>A0AAN7V572_9COLE</name>
<dbReference type="EMBL" id="JAVRBK010000006">
    <property type="protein sequence ID" value="KAK5642165.1"/>
    <property type="molecule type" value="Genomic_DNA"/>
</dbReference>
<gene>
    <name evidence="2" type="ORF">RI129_008332</name>
</gene>
<feature type="signal peptide" evidence="1">
    <location>
        <begin position="1"/>
        <end position="19"/>
    </location>
</feature>
<dbReference type="Gene3D" id="1.10.238.20">
    <property type="entry name" value="Pheromone/general odorant binding protein domain"/>
    <property type="match status" value="1"/>
</dbReference>
<proteinExistence type="predicted"/>
<dbReference type="Proteomes" id="UP001329430">
    <property type="component" value="Chromosome 6"/>
</dbReference>
<accession>A0AAN7V572</accession>
<reference evidence="2 3" key="1">
    <citation type="journal article" date="2024" name="Insects">
        <title>An Improved Chromosome-Level Genome Assembly of the Firefly Pyrocoelia pectoralis.</title>
        <authorList>
            <person name="Fu X."/>
            <person name="Meyer-Rochow V.B."/>
            <person name="Ballantyne L."/>
            <person name="Zhu X."/>
        </authorList>
    </citation>
    <scope>NUCLEOTIDE SEQUENCE [LARGE SCALE GENOMIC DNA]</scope>
    <source>
        <strain evidence="2">XCY_ONT2</strain>
    </source>
</reference>
<dbReference type="Pfam" id="PF01395">
    <property type="entry name" value="PBP_GOBP"/>
    <property type="match status" value="1"/>
</dbReference>